<name>A0A8S1RMK0_9CILI</name>
<protein>
    <submittedName>
        <fullName evidence="1">Uncharacterized protein</fullName>
    </submittedName>
</protein>
<reference evidence="1" key="1">
    <citation type="submission" date="2021-01" db="EMBL/GenBank/DDBJ databases">
        <authorList>
            <consortium name="Genoscope - CEA"/>
            <person name="William W."/>
        </authorList>
    </citation>
    <scope>NUCLEOTIDE SEQUENCE</scope>
</reference>
<organism evidence="1 2">
    <name type="scientific">Paramecium sonneborni</name>
    <dbReference type="NCBI Taxonomy" id="65129"/>
    <lineage>
        <taxon>Eukaryota</taxon>
        <taxon>Sar</taxon>
        <taxon>Alveolata</taxon>
        <taxon>Ciliophora</taxon>
        <taxon>Intramacronucleata</taxon>
        <taxon>Oligohymenophorea</taxon>
        <taxon>Peniculida</taxon>
        <taxon>Parameciidae</taxon>
        <taxon>Paramecium</taxon>
    </lineage>
</organism>
<dbReference type="AlphaFoldDB" id="A0A8S1RMK0"/>
<evidence type="ECO:0000313" key="2">
    <source>
        <dbReference type="Proteomes" id="UP000692954"/>
    </source>
</evidence>
<accession>A0A8S1RMK0</accession>
<keyword evidence="2" id="KW-1185">Reference proteome</keyword>
<evidence type="ECO:0000313" key="1">
    <source>
        <dbReference type="EMBL" id="CAD8129396.1"/>
    </source>
</evidence>
<gene>
    <name evidence="1" type="ORF">PSON_ATCC_30995.1.T2210010</name>
</gene>
<comment type="caution">
    <text evidence="1">The sequence shown here is derived from an EMBL/GenBank/DDBJ whole genome shotgun (WGS) entry which is preliminary data.</text>
</comment>
<dbReference type="Proteomes" id="UP000692954">
    <property type="component" value="Unassembled WGS sequence"/>
</dbReference>
<sequence>MNIAHNLAQVTIRLFAQANKNMASLYKVNQQIKETKESKDIQTFTPNRIQQCF</sequence>
<dbReference type="EMBL" id="CAJJDN010000221">
    <property type="protein sequence ID" value="CAD8129396.1"/>
    <property type="molecule type" value="Genomic_DNA"/>
</dbReference>
<proteinExistence type="predicted"/>